<gene>
    <name evidence="6" type="ORF">MAR_021276</name>
</gene>
<organism evidence="6 7">
    <name type="scientific">Mya arenaria</name>
    <name type="common">Soft-shell clam</name>
    <dbReference type="NCBI Taxonomy" id="6604"/>
    <lineage>
        <taxon>Eukaryota</taxon>
        <taxon>Metazoa</taxon>
        <taxon>Spiralia</taxon>
        <taxon>Lophotrochozoa</taxon>
        <taxon>Mollusca</taxon>
        <taxon>Bivalvia</taxon>
        <taxon>Autobranchia</taxon>
        <taxon>Heteroconchia</taxon>
        <taxon>Euheterodonta</taxon>
        <taxon>Imparidentia</taxon>
        <taxon>Neoheterodontei</taxon>
        <taxon>Myida</taxon>
        <taxon>Myoidea</taxon>
        <taxon>Myidae</taxon>
        <taxon>Mya</taxon>
    </lineage>
</organism>
<keyword evidence="3" id="KW-0539">Nucleus</keyword>
<name>A0ABY7EAS9_MYAAR</name>
<dbReference type="Pfam" id="PF05225">
    <property type="entry name" value="HTH_psq"/>
    <property type="match status" value="1"/>
</dbReference>
<feature type="compositionally biased region" description="Basic residues" evidence="4">
    <location>
        <begin position="591"/>
        <end position="606"/>
    </location>
</feature>
<dbReference type="PANTHER" id="PTHR19303:SF74">
    <property type="entry name" value="POGO TRANSPOSABLE ELEMENT WITH KRAB DOMAIN"/>
    <property type="match status" value="1"/>
</dbReference>
<dbReference type="EMBL" id="CP111016">
    <property type="protein sequence ID" value="WAR05907.1"/>
    <property type="molecule type" value="Genomic_DNA"/>
</dbReference>
<dbReference type="Proteomes" id="UP001164746">
    <property type="component" value="Chromosome 5"/>
</dbReference>
<dbReference type="InterPro" id="IPR011011">
    <property type="entry name" value="Znf_FYVE_PHD"/>
</dbReference>
<dbReference type="InterPro" id="IPR006600">
    <property type="entry name" value="HTH_CenpB_DNA-bd_dom"/>
</dbReference>
<dbReference type="InterPro" id="IPR004875">
    <property type="entry name" value="DDE_SF_endonuclease_dom"/>
</dbReference>
<evidence type="ECO:0000313" key="6">
    <source>
        <dbReference type="EMBL" id="WAR05907.1"/>
    </source>
</evidence>
<evidence type="ECO:0000256" key="3">
    <source>
        <dbReference type="ARBA" id="ARBA00023242"/>
    </source>
</evidence>
<dbReference type="InterPro" id="IPR013083">
    <property type="entry name" value="Znf_RING/FYVE/PHD"/>
</dbReference>
<comment type="subcellular location">
    <subcellularLocation>
        <location evidence="1">Nucleus</location>
    </subcellularLocation>
</comment>
<accession>A0ABY7EAS9</accession>
<protein>
    <submittedName>
        <fullName evidence="6">JERKL-like protein</fullName>
    </submittedName>
</protein>
<keyword evidence="2" id="KW-0238">DNA-binding</keyword>
<dbReference type="SUPFAM" id="SSF57903">
    <property type="entry name" value="FYVE/PHD zinc finger"/>
    <property type="match status" value="1"/>
</dbReference>
<evidence type="ECO:0000259" key="5">
    <source>
        <dbReference type="PROSITE" id="PS51253"/>
    </source>
</evidence>
<dbReference type="PANTHER" id="PTHR19303">
    <property type="entry name" value="TRANSPOSON"/>
    <property type="match status" value="1"/>
</dbReference>
<dbReference type="Pfam" id="PF03184">
    <property type="entry name" value="DDE_1"/>
    <property type="match status" value="1"/>
</dbReference>
<dbReference type="PROSITE" id="PS51253">
    <property type="entry name" value="HTH_CENPB"/>
    <property type="match status" value="1"/>
</dbReference>
<dbReference type="InterPro" id="IPR050863">
    <property type="entry name" value="CenT-Element_Derived"/>
</dbReference>
<dbReference type="Gene3D" id="3.30.40.10">
    <property type="entry name" value="Zinc/RING finger domain, C3HC4 (zinc finger)"/>
    <property type="match status" value="1"/>
</dbReference>
<proteinExistence type="predicted"/>
<evidence type="ECO:0000313" key="7">
    <source>
        <dbReference type="Proteomes" id="UP001164746"/>
    </source>
</evidence>
<reference evidence="6" key="1">
    <citation type="submission" date="2022-11" db="EMBL/GenBank/DDBJ databases">
        <title>Centuries of genome instability and evolution in soft-shell clam transmissible cancer (bioRxiv).</title>
        <authorList>
            <person name="Hart S.F.M."/>
            <person name="Yonemitsu M.A."/>
            <person name="Giersch R.M."/>
            <person name="Beal B.F."/>
            <person name="Arriagada G."/>
            <person name="Davis B.W."/>
            <person name="Ostrander E.A."/>
            <person name="Goff S.P."/>
            <person name="Metzger M.J."/>
        </authorList>
    </citation>
    <scope>NUCLEOTIDE SEQUENCE</scope>
    <source>
        <strain evidence="6">MELC-2E11</strain>
        <tissue evidence="6">Siphon/mantle</tissue>
    </source>
</reference>
<feature type="non-terminal residue" evidence="6">
    <location>
        <position position="1"/>
    </location>
</feature>
<keyword evidence="7" id="KW-1185">Reference proteome</keyword>
<feature type="region of interest" description="Disordered" evidence="4">
    <location>
        <begin position="591"/>
        <end position="626"/>
    </location>
</feature>
<evidence type="ECO:0000256" key="1">
    <source>
        <dbReference type="ARBA" id="ARBA00004123"/>
    </source>
</evidence>
<evidence type="ECO:0000256" key="4">
    <source>
        <dbReference type="SAM" id="MobiDB-lite"/>
    </source>
</evidence>
<feature type="domain" description="HTH CENPB-type" evidence="5">
    <location>
        <begin position="81"/>
        <end position="156"/>
    </location>
</feature>
<evidence type="ECO:0000256" key="2">
    <source>
        <dbReference type="ARBA" id="ARBA00023125"/>
    </source>
</evidence>
<sequence length="848" mass="95181">NMGPKRRGAASSCRSPAQKSAKAIAKKYRGKKMTPEKAANVRRALYSVCNEKLSLIKAAREYGVSYGFLYRRYSWEVDIEKIKGPETVFSSAEEKSMAEWLSEMAQRGMGLRVCEFLDFVQDIVKKENRQTPFKDGRPSYQWFTAFKHRNGNIIDRRTETPLGLKRSKLSKSVIDEWYSKYRNFLISIDCLDKPSRIWNADESGFNMGSASAKVIGPTRRDLAVPHITAGKQRLTVMYCGRATGEMMPPFFVFPEPKPRSYNPLNGSLEGSAIAYTKKGWMDSKTFDKFIDHFDKYAGQERPVVLLIDSVGSHVDHTVFMHAKAKGIEIYRIVPNATHLMQPLDKGVFGPLKGKWNLVSRRYSRENPGKTIGKENFAEKLNVAYLEFYKPLTVINAFKSSGIYPVDSMKITSEMLKPGLTFSGKSLVEEEKAVVVVHQEELHETARAKGALSVFEETLATPVRDKYNNRIEEGYDMEGISPCFDVYRKLHKKAHPSKATSQATGLDLLADTALQGRHAVLPEDMPPSSSLISPVLRDLLVFPKAPESLKPVRKTLVNTLPDNLTSSESIRTLSLRELEKVKSFAERERKARLSFIKKNKPQKKGKSKSNTQKGKMPKKTDPDNVLTQGTSKEFCKGCQVTWDEDIESDSDRLWVQCDLCDDWLHAECISGLHLPPPPPNITAIKARRGRGHDISTDKEAHDEPQSSASCYTSITLENSVIKGYHVYKIKPPITDPVTKLVVDREYTNIKDKDACLVWIPGLSEFDITLHDMVTDDKRQLKLSDIAALPIGHVPRILASCFYNVLDLGGHMCAIMTGEPTPSFPPWPAPSESGGGVVIPCKYVLTAEDE</sequence>
<dbReference type="InterPro" id="IPR007889">
    <property type="entry name" value="HTH_Psq"/>
</dbReference>